<evidence type="ECO:0000313" key="1">
    <source>
        <dbReference type="EMBL" id="OCF46979.1"/>
    </source>
</evidence>
<dbReference type="Proteomes" id="UP000094020">
    <property type="component" value="Chromosome 2"/>
</dbReference>
<evidence type="ECO:0000313" key="3">
    <source>
        <dbReference type="Proteomes" id="UP000094020"/>
    </source>
</evidence>
<dbReference type="EMBL" id="KV700117">
    <property type="protein sequence ID" value="OCF46979.1"/>
    <property type="molecule type" value="Genomic_DNA"/>
</dbReference>
<sequence>MPSRPSPTQRREVNRLSVNIGKLPPEIVHYIIEIIKARRDTLTILNLIRTCRELYRSCAPLLYEQIYLISREDCSELFYGMGPDFNGSIIPQHTPSPKSDKTSFARKFNLLQAIREMTIFEINCIPMIVQLINDCWGPTYDPKIEIFGNLVYLCFCSSIMMDLDLEPLERGEQLCDLLISQFVYTLCFDMGGEPLGSFAEAPFHAAISLISLGTQFTRVRS</sequence>
<protein>
    <recommendedName>
        <fullName evidence="4">F-box domain-containing protein</fullName>
    </recommendedName>
</protein>
<gene>
    <name evidence="1" type="ORF">I206_06753</name>
    <name evidence="2" type="ORF">I206_102153</name>
</gene>
<keyword evidence="3" id="KW-1185">Reference proteome</keyword>
<dbReference type="GeneID" id="30175122"/>
<reference evidence="1" key="3">
    <citation type="submission" date="2016-07" db="EMBL/GenBank/DDBJ databases">
        <title>Evolution of pathogenesis and genome organization in the Tremellales.</title>
        <authorList>
            <person name="Cuomo C."/>
            <person name="Litvintseva A."/>
            <person name="Heitman J."/>
            <person name="Chen Y."/>
            <person name="Sun S."/>
            <person name="Springer D."/>
            <person name="Dromer F."/>
            <person name="Young S."/>
            <person name="Zeng Q."/>
            <person name="Chapman S."/>
            <person name="Gujja S."/>
            <person name="Saif S."/>
            <person name="Birren B."/>
        </authorList>
    </citation>
    <scope>NUCLEOTIDE SEQUENCE</scope>
    <source>
        <strain evidence="1">CBS 10737</strain>
    </source>
</reference>
<dbReference type="OrthoDB" id="10473879at2759"/>
<evidence type="ECO:0008006" key="4">
    <source>
        <dbReference type="Google" id="ProtNLM"/>
    </source>
</evidence>
<dbReference type="RefSeq" id="XP_019008198.1">
    <property type="nucleotide sequence ID" value="XM_019158452.1"/>
</dbReference>
<dbReference type="AlphaFoldDB" id="A0A1B9HUN7"/>
<organism evidence="1">
    <name type="scientific">Kwoniella pini CBS 10737</name>
    <dbReference type="NCBI Taxonomy" id="1296096"/>
    <lineage>
        <taxon>Eukaryota</taxon>
        <taxon>Fungi</taxon>
        <taxon>Dikarya</taxon>
        <taxon>Basidiomycota</taxon>
        <taxon>Agaricomycotina</taxon>
        <taxon>Tremellomycetes</taxon>
        <taxon>Tremellales</taxon>
        <taxon>Cryptococcaceae</taxon>
        <taxon>Kwoniella</taxon>
    </lineage>
</organism>
<accession>A0A1B9HUN7</accession>
<proteinExistence type="predicted"/>
<reference evidence="1" key="1">
    <citation type="submission" date="2013-07" db="EMBL/GenBank/DDBJ databases">
        <title>The Genome Sequence of Cryptococcus pinus CBS10737.</title>
        <authorList>
            <consortium name="The Broad Institute Genome Sequencing Platform"/>
            <person name="Cuomo C."/>
            <person name="Litvintseva A."/>
            <person name="Chen Y."/>
            <person name="Heitman J."/>
            <person name="Sun S."/>
            <person name="Springer D."/>
            <person name="Dromer F."/>
            <person name="Young S.K."/>
            <person name="Zeng Q."/>
            <person name="Gargeya S."/>
            <person name="Fitzgerald M."/>
            <person name="Abouelleil A."/>
            <person name="Alvarado L."/>
            <person name="Berlin A.M."/>
            <person name="Chapman S.B."/>
            <person name="Dewar J."/>
            <person name="Goldberg J."/>
            <person name="Griggs A."/>
            <person name="Gujja S."/>
            <person name="Hansen M."/>
            <person name="Howarth C."/>
            <person name="Imamovic A."/>
            <person name="Larimer J."/>
            <person name="McCowan C."/>
            <person name="Murphy C."/>
            <person name="Pearson M."/>
            <person name="Priest M."/>
            <person name="Roberts A."/>
            <person name="Saif S."/>
            <person name="Shea T."/>
            <person name="Sykes S."/>
            <person name="Wortman J."/>
            <person name="Nusbaum C."/>
            <person name="Birren B."/>
        </authorList>
    </citation>
    <scope>NUCLEOTIDE SEQUENCE [LARGE SCALE GENOMIC DNA]</scope>
    <source>
        <strain evidence="1">CBS 10737</strain>
    </source>
</reference>
<name>A0A1B9HUN7_9TREE</name>
<evidence type="ECO:0000313" key="2">
    <source>
        <dbReference type="EMBL" id="WWC68230.1"/>
    </source>
</evidence>
<dbReference type="EMBL" id="CP144520">
    <property type="protein sequence ID" value="WWC68230.1"/>
    <property type="molecule type" value="Genomic_DNA"/>
</dbReference>
<dbReference type="KEGG" id="kpin:30175122"/>
<reference evidence="2" key="4">
    <citation type="submission" date="2024-02" db="EMBL/GenBank/DDBJ databases">
        <title>Comparative genomics of Cryptococcus and Kwoniella reveals pathogenesis evolution and contrasting modes of karyotype evolution via chromosome fusion or intercentromeric recombination.</title>
        <authorList>
            <person name="Coelho M.A."/>
            <person name="David-Palma M."/>
            <person name="Shea T."/>
            <person name="Bowers K."/>
            <person name="McGinley-Smith S."/>
            <person name="Mohammad A.W."/>
            <person name="Gnirke A."/>
            <person name="Yurkov A.M."/>
            <person name="Nowrousian M."/>
            <person name="Sun S."/>
            <person name="Cuomo C.A."/>
            <person name="Heitman J."/>
        </authorList>
    </citation>
    <scope>NUCLEOTIDE SEQUENCE</scope>
    <source>
        <strain evidence="2">CBS 10737</strain>
    </source>
</reference>
<reference evidence="2" key="2">
    <citation type="submission" date="2013-07" db="EMBL/GenBank/DDBJ databases">
        <authorList>
            <consortium name="The Broad Institute Genome Sequencing Platform"/>
            <person name="Cuomo C."/>
            <person name="Litvintseva A."/>
            <person name="Chen Y."/>
            <person name="Heitman J."/>
            <person name="Sun S."/>
            <person name="Springer D."/>
            <person name="Dromer F."/>
            <person name="Young S.K."/>
            <person name="Zeng Q."/>
            <person name="Gargeya S."/>
            <person name="Fitzgerald M."/>
            <person name="Abouelleil A."/>
            <person name="Alvarado L."/>
            <person name="Berlin A.M."/>
            <person name="Chapman S.B."/>
            <person name="Dewar J."/>
            <person name="Goldberg J."/>
            <person name="Griggs A."/>
            <person name="Gujja S."/>
            <person name="Hansen M."/>
            <person name="Howarth C."/>
            <person name="Imamovic A."/>
            <person name="Larimer J."/>
            <person name="McCowan C."/>
            <person name="Murphy C."/>
            <person name="Pearson M."/>
            <person name="Priest M."/>
            <person name="Roberts A."/>
            <person name="Saif S."/>
            <person name="Shea T."/>
            <person name="Sykes S."/>
            <person name="Wortman J."/>
            <person name="Nusbaum C."/>
            <person name="Birren B."/>
        </authorList>
    </citation>
    <scope>NUCLEOTIDE SEQUENCE</scope>
    <source>
        <strain evidence="2">CBS 10737</strain>
    </source>
</reference>